<proteinExistence type="predicted"/>
<evidence type="ECO:0000313" key="2">
    <source>
        <dbReference type="EMBL" id="RRJ22695.1"/>
    </source>
</evidence>
<dbReference type="RefSeq" id="WP_046520084.1">
    <property type="nucleotide sequence ID" value="NZ_LAVS01000024.1"/>
</dbReference>
<gene>
    <name evidence="2" type="ORF">EIK76_01000</name>
</gene>
<dbReference type="EMBL" id="RRCF01000001">
    <property type="protein sequence ID" value="RRJ22695.1"/>
    <property type="molecule type" value="Genomic_DNA"/>
</dbReference>
<dbReference type="OrthoDB" id="9895200at2"/>
<dbReference type="AlphaFoldDB" id="A0A3P3QNW9"/>
<sequence>MIDNDYPNEIYSKRDWLNNLLNKSEQQLSGLYGIKEKERFKTMFSLVALFLSFSLLLLTLFILIHPNGSILVNPEIHQFLGPVCVFLGYFVFKSSSSFYEHRAILMQVSGYIYQQRKALDRAAEVLNYSEERLDEKRY</sequence>
<keyword evidence="1" id="KW-0472">Membrane</keyword>
<accession>A0A3P3QNW9</accession>
<evidence type="ECO:0000256" key="1">
    <source>
        <dbReference type="SAM" id="Phobius"/>
    </source>
</evidence>
<organism evidence="2 3">
    <name type="scientific">Rheinheimera mesophila</name>
    <dbReference type="NCBI Taxonomy" id="1547515"/>
    <lineage>
        <taxon>Bacteria</taxon>
        <taxon>Pseudomonadati</taxon>
        <taxon>Pseudomonadota</taxon>
        <taxon>Gammaproteobacteria</taxon>
        <taxon>Chromatiales</taxon>
        <taxon>Chromatiaceae</taxon>
        <taxon>Rheinheimera</taxon>
    </lineage>
</organism>
<keyword evidence="1" id="KW-0812">Transmembrane</keyword>
<dbReference type="Proteomes" id="UP000276260">
    <property type="component" value="Unassembled WGS sequence"/>
</dbReference>
<evidence type="ECO:0000313" key="3">
    <source>
        <dbReference type="Proteomes" id="UP000276260"/>
    </source>
</evidence>
<reference evidence="2 3" key="1">
    <citation type="submission" date="2018-11" db="EMBL/GenBank/DDBJ databases">
        <title>Draft genome analysis of Rheinheimera mesophila isolated from an industrial waste site.</title>
        <authorList>
            <person name="Yu Q."/>
            <person name="Qi Y."/>
            <person name="Zhang H."/>
            <person name="Lu Y."/>
            <person name="Pu J."/>
        </authorList>
    </citation>
    <scope>NUCLEOTIDE SEQUENCE [LARGE SCALE GENOMIC DNA]</scope>
    <source>
        <strain evidence="2 3">IITR13</strain>
    </source>
</reference>
<feature type="transmembrane region" description="Helical" evidence="1">
    <location>
        <begin position="76"/>
        <end position="92"/>
    </location>
</feature>
<name>A0A3P3QNW9_9GAMM</name>
<keyword evidence="1" id="KW-1133">Transmembrane helix</keyword>
<keyword evidence="3" id="KW-1185">Reference proteome</keyword>
<comment type="caution">
    <text evidence="2">The sequence shown here is derived from an EMBL/GenBank/DDBJ whole genome shotgun (WGS) entry which is preliminary data.</text>
</comment>
<protein>
    <submittedName>
        <fullName evidence="2">Uncharacterized protein</fullName>
    </submittedName>
</protein>
<feature type="transmembrane region" description="Helical" evidence="1">
    <location>
        <begin position="43"/>
        <end position="64"/>
    </location>
</feature>